<feature type="transmembrane region" description="Helical" evidence="4">
    <location>
        <begin position="73"/>
        <end position="91"/>
    </location>
</feature>
<evidence type="ECO:0000256" key="3">
    <source>
        <dbReference type="ARBA" id="ARBA00023136"/>
    </source>
</evidence>
<evidence type="ECO:0000256" key="1">
    <source>
        <dbReference type="ARBA" id="ARBA00022692"/>
    </source>
</evidence>
<feature type="transmembrane region" description="Helical" evidence="4">
    <location>
        <begin position="160"/>
        <end position="182"/>
    </location>
</feature>
<feature type="transmembrane region" description="Helical" evidence="4">
    <location>
        <begin position="355"/>
        <end position="376"/>
    </location>
</feature>
<protein>
    <submittedName>
        <fullName evidence="6">Putative MFS family arabinose efflux permease</fullName>
    </submittedName>
</protein>
<dbReference type="InterPro" id="IPR036259">
    <property type="entry name" value="MFS_trans_sf"/>
</dbReference>
<name>A0A4R3MHL9_9HYPH</name>
<dbReference type="Pfam" id="PF06779">
    <property type="entry name" value="MFS_4"/>
    <property type="match status" value="1"/>
</dbReference>
<organism evidence="6 7">
    <name type="scientific">Tepidamorphus gemmatus</name>
    <dbReference type="NCBI Taxonomy" id="747076"/>
    <lineage>
        <taxon>Bacteria</taxon>
        <taxon>Pseudomonadati</taxon>
        <taxon>Pseudomonadota</taxon>
        <taxon>Alphaproteobacteria</taxon>
        <taxon>Hyphomicrobiales</taxon>
        <taxon>Tepidamorphaceae</taxon>
        <taxon>Tepidamorphus</taxon>
    </lineage>
</organism>
<dbReference type="GO" id="GO:0005886">
    <property type="term" value="C:plasma membrane"/>
    <property type="evidence" value="ECO:0007669"/>
    <property type="project" value="TreeGrafter"/>
</dbReference>
<keyword evidence="2 4" id="KW-1133">Transmembrane helix</keyword>
<evidence type="ECO:0000256" key="4">
    <source>
        <dbReference type="SAM" id="Phobius"/>
    </source>
</evidence>
<proteinExistence type="predicted"/>
<feature type="transmembrane region" description="Helical" evidence="4">
    <location>
        <begin position="7"/>
        <end position="26"/>
    </location>
</feature>
<evidence type="ECO:0000313" key="6">
    <source>
        <dbReference type="EMBL" id="TCT13247.1"/>
    </source>
</evidence>
<feature type="transmembrane region" description="Helical" evidence="4">
    <location>
        <begin position="325"/>
        <end position="349"/>
    </location>
</feature>
<gene>
    <name evidence="6" type="ORF">EDC22_101108</name>
</gene>
<dbReference type="Proteomes" id="UP000295678">
    <property type="component" value="Unassembled WGS sequence"/>
</dbReference>
<reference evidence="6 7" key="1">
    <citation type="submission" date="2019-03" db="EMBL/GenBank/DDBJ databases">
        <title>Genomic Encyclopedia of Type Strains, Phase IV (KMG-IV): sequencing the most valuable type-strain genomes for metagenomic binning, comparative biology and taxonomic classification.</title>
        <authorList>
            <person name="Goeker M."/>
        </authorList>
    </citation>
    <scope>NUCLEOTIDE SEQUENCE [LARGE SCALE GENOMIC DNA]</scope>
    <source>
        <strain evidence="6 7">DSM 19345</strain>
    </source>
</reference>
<comment type="caution">
    <text evidence="6">The sequence shown here is derived from an EMBL/GenBank/DDBJ whole genome shotgun (WGS) entry which is preliminary data.</text>
</comment>
<feature type="transmembrane region" description="Helical" evidence="4">
    <location>
        <begin position="97"/>
        <end position="121"/>
    </location>
</feature>
<keyword evidence="3 4" id="KW-0472">Membrane</keyword>
<dbReference type="RefSeq" id="WP_132804648.1">
    <property type="nucleotide sequence ID" value="NZ_SMAK01000001.1"/>
</dbReference>
<dbReference type="OrthoDB" id="9797953at2"/>
<feature type="transmembrane region" description="Helical" evidence="4">
    <location>
        <begin position="46"/>
        <end position="66"/>
    </location>
</feature>
<feature type="transmembrane region" description="Helical" evidence="4">
    <location>
        <begin position="133"/>
        <end position="154"/>
    </location>
</feature>
<dbReference type="EMBL" id="SMAK01000001">
    <property type="protein sequence ID" value="TCT13247.1"/>
    <property type="molecule type" value="Genomic_DNA"/>
</dbReference>
<dbReference type="InterPro" id="IPR010645">
    <property type="entry name" value="MFS_4"/>
</dbReference>
<evidence type="ECO:0000259" key="5">
    <source>
        <dbReference type="PROSITE" id="PS50850"/>
    </source>
</evidence>
<dbReference type="AlphaFoldDB" id="A0A4R3MHL9"/>
<feature type="transmembrane region" description="Helical" evidence="4">
    <location>
        <begin position="268"/>
        <end position="287"/>
    </location>
</feature>
<feature type="transmembrane region" description="Helical" evidence="4">
    <location>
        <begin position="203"/>
        <end position="230"/>
    </location>
</feature>
<dbReference type="InterPro" id="IPR020846">
    <property type="entry name" value="MFS_dom"/>
</dbReference>
<feature type="domain" description="Major facilitator superfamily (MFS) profile" evidence="5">
    <location>
        <begin position="6"/>
        <end position="379"/>
    </location>
</feature>
<feature type="transmembrane region" description="Helical" evidence="4">
    <location>
        <begin position="242"/>
        <end position="261"/>
    </location>
</feature>
<keyword evidence="1 4" id="KW-0812">Transmembrane</keyword>
<dbReference type="PANTHER" id="PTHR23537:SF1">
    <property type="entry name" value="SUGAR TRANSPORTER"/>
    <property type="match status" value="1"/>
</dbReference>
<evidence type="ECO:0000256" key="2">
    <source>
        <dbReference type="ARBA" id="ARBA00022989"/>
    </source>
</evidence>
<sequence>MSPATRLLVAGCLAMVVAMGIGRFYYTPMLPLMQREYGFDAAVAGLIASANFGGYLVGSIAASMLAPGVTRVWVFRLALIGSVATTAAMGLTDSTPMWIALRTLSGIASALAMIAGAGMVAEALAKIEEPGRIGWYFGGVGLGILVSGMLAQFAGGLSAAQMWLLAGGIGVLLLPFIFRELIERELEPRPHRASAGRRRPRPLRLWPLFVNYTCEGLGYSVFATFIVAIVKARPQTEAIGDWVWVVVGLAGLPSTVLWTALAERFGFAVSLILAYVVQIAGVLLPAASGSGLAALAAAVMFGGTFLSITALTLPLGRHGAGGRGFAVLTAGFGAGQMLGPVIAGYMVTLGYGFRAALYGSAAVLAFGLAVLIYGVVTRTEAPGAVAT</sequence>
<evidence type="ECO:0000313" key="7">
    <source>
        <dbReference type="Proteomes" id="UP000295678"/>
    </source>
</evidence>
<accession>A0A4R3MHL9</accession>
<dbReference type="Gene3D" id="1.20.1250.20">
    <property type="entry name" value="MFS general substrate transporter like domains"/>
    <property type="match status" value="2"/>
</dbReference>
<keyword evidence="7" id="KW-1185">Reference proteome</keyword>
<dbReference type="PROSITE" id="PS50850">
    <property type="entry name" value="MFS"/>
    <property type="match status" value="1"/>
</dbReference>
<dbReference type="PANTHER" id="PTHR23537">
    <property type="match status" value="1"/>
</dbReference>
<dbReference type="GO" id="GO:0022857">
    <property type="term" value="F:transmembrane transporter activity"/>
    <property type="evidence" value="ECO:0007669"/>
    <property type="project" value="InterPro"/>
</dbReference>
<dbReference type="SUPFAM" id="SSF103473">
    <property type="entry name" value="MFS general substrate transporter"/>
    <property type="match status" value="1"/>
</dbReference>
<feature type="transmembrane region" description="Helical" evidence="4">
    <location>
        <begin position="293"/>
        <end position="313"/>
    </location>
</feature>